<proteinExistence type="inferred from homology"/>
<evidence type="ECO:0000313" key="5">
    <source>
        <dbReference type="EMBL" id="SOE65083.1"/>
    </source>
</evidence>
<evidence type="ECO:0000256" key="2">
    <source>
        <dbReference type="ARBA" id="ARBA00022801"/>
    </source>
</evidence>
<dbReference type="GO" id="GO:0005829">
    <property type="term" value="C:cytosol"/>
    <property type="evidence" value="ECO:0007669"/>
    <property type="project" value="TreeGrafter"/>
</dbReference>
<dbReference type="PROSITE" id="PS51409">
    <property type="entry name" value="ARGINASE_2"/>
    <property type="match status" value="1"/>
</dbReference>
<dbReference type="InterPro" id="IPR006035">
    <property type="entry name" value="Ureohydrolase"/>
</dbReference>
<evidence type="ECO:0000256" key="1">
    <source>
        <dbReference type="ARBA" id="ARBA00022723"/>
    </source>
</evidence>
<comment type="similarity">
    <text evidence="4">Belongs to the arginase family.</text>
</comment>
<protein>
    <submittedName>
        <fullName evidence="5">Arginase</fullName>
    </submittedName>
</protein>
<dbReference type="PANTHER" id="PTHR43782:SF3">
    <property type="entry name" value="ARGINASE"/>
    <property type="match status" value="1"/>
</dbReference>
<dbReference type="AlphaFoldDB" id="A0A2C8ZJM8"/>
<dbReference type="RefSeq" id="WP_097060613.1">
    <property type="nucleotide sequence ID" value="NZ_BMLC01000001.1"/>
</dbReference>
<dbReference type="OrthoDB" id="7331788at2"/>
<keyword evidence="6" id="KW-1185">Reference proteome</keyword>
<keyword evidence="2" id="KW-0378">Hydrolase</keyword>
<sequence>MPATFVVVPQWQGSGSSRAMRLVDGAEAIRGDLPMSSTVVVDVPLEAGDAQGTGVHRLSSIMLVRDRLAKVLRETTGTPITIGGDCGVELAAISHATQSPDVAIVWFDAHPDLNTSASSPSGAFTGMVLRTLLGEGVDQLVPAAAVDPSRVILAGARSFDPAEDSFIAEHNIRCIESDDLDTETLVAAVEATGATSVYLHIDLDVIDSADFTGLGYPEPFGVTAATLVETLKGLLARFPLAGAGVTEFAPASVAAAADDMPTILRIIGALNSATRA</sequence>
<reference evidence="5 6" key="1">
    <citation type="submission" date="2017-09" db="EMBL/GenBank/DDBJ databases">
        <authorList>
            <person name="Ehlers B."/>
            <person name="Leendertz F.H."/>
        </authorList>
    </citation>
    <scope>NUCLEOTIDE SEQUENCE [LARGE SCALE GENOMIC DNA]</scope>
    <source>
        <strain evidence="5 6">CGMCC 1.05381</strain>
    </source>
</reference>
<evidence type="ECO:0000256" key="3">
    <source>
        <dbReference type="ARBA" id="ARBA00023211"/>
    </source>
</evidence>
<evidence type="ECO:0000256" key="4">
    <source>
        <dbReference type="PROSITE-ProRule" id="PRU00742"/>
    </source>
</evidence>
<dbReference type="Proteomes" id="UP000219440">
    <property type="component" value="Unassembled WGS sequence"/>
</dbReference>
<dbReference type="GO" id="GO:0030145">
    <property type="term" value="F:manganese ion binding"/>
    <property type="evidence" value="ECO:0007669"/>
    <property type="project" value="TreeGrafter"/>
</dbReference>
<dbReference type="PANTHER" id="PTHR43782">
    <property type="entry name" value="ARGINASE"/>
    <property type="match status" value="1"/>
</dbReference>
<dbReference type="Gene3D" id="3.40.800.10">
    <property type="entry name" value="Ureohydrolase domain"/>
    <property type="match status" value="1"/>
</dbReference>
<keyword evidence="3" id="KW-0464">Manganese</keyword>
<accession>A0A2C8ZJM8</accession>
<gene>
    <name evidence="5" type="ORF">SAMN06296378_1498</name>
</gene>
<dbReference type="InterPro" id="IPR023696">
    <property type="entry name" value="Ureohydrolase_dom_sf"/>
</dbReference>
<evidence type="ECO:0000313" key="6">
    <source>
        <dbReference type="Proteomes" id="UP000219440"/>
    </source>
</evidence>
<dbReference type="CDD" id="cd09999">
    <property type="entry name" value="Arginase-like_1"/>
    <property type="match status" value="1"/>
</dbReference>
<dbReference type="GO" id="GO:0004053">
    <property type="term" value="F:arginase activity"/>
    <property type="evidence" value="ECO:0007669"/>
    <property type="project" value="TreeGrafter"/>
</dbReference>
<keyword evidence="1" id="KW-0479">Metal-binding</keyword>
<dbReference type="Pfam" id="PF00491">
    <property type="entry name" value="Arginase"/>
    <property type="match status" value="1"/>
</dbReference>
<name>A0A2C8ZJM8_9MICO</name>
<dbReference type="EMBL" id="OCST01000003">
    <property type="protein sequence ID" value="SOE65083.1"/>
    <property type="molecule type" value="Genomic_DNA"/>
</dbReference>
<dbReference type="SUPFAM" id="SSF52768">
    <property type="entry name" value="Arginase/deacetylase"/>
    <property type="match status" value="1"/>
</dbReference>
<organism evidence="5 6">
    <name type="scientific">Salinibacterium xinjiangense</name>
    <dbReference type="NCBI Taxonomy" id="386302"/>
    <lineage>
        <taxon>Bacteria</taxon>
        <taxon>Bacillati</taxon>
        <taxon>Actinomycetota</taxon>
        <taxon>Actinomycetes</taxon>
        <taxon>Micrococcales</taxon>
        <taxon>Microbacteriaceae</taxon>
        <taxon>Salinibacterium</taxon>
    </lineage>
</organism>